<feature type="domain" description="PPM-type phosphatase" evidence="1">
    <location>
        <begin position="4"/>
        <end position="252"/>
    </location>
</feature>
<dbReference type="PROSITE" id="PS51746">
    <property type="entry name" value="PPM_2"/>
    <property type="match status" value="1"/>
</dbReference>
<dbReference type="InterPro" id="IPR015655">
    <property type="entry name" value="PP2C"/>
</dbReference>
<dbReference type="GO" id="GO:0004722">
    <property type="term" value="F:protein serine/threonine phosphatase activity"/>
    <property type="evidence" value="ECO:0007669"/>
    <property type="project" value="InterPro"/>
</dbReference>
<dbReference type="STRING" id="395493.BegalDRAFT_2234"/>
<dbReference type="Pfam" id="PF13672">
    <property type="entry name" value="PP2C_2"/>
    <property type="match status" value="1"/>
</dbReference>
<dbReference type="OrthoDB" id="9816047at2"/>
<evidence type="ECO:0000313" key="3">
    <source>
        <dbReference type="Proteomes" id="UP000005744"/>
    </source>
</evidence>
<dbReference type="InterPro" id="IPR036457">
    <property type="entry name" value="PPM-type-like_dom_sf"/>
</dbReference>
<dbReference type="PANTHER" id="PTHR13832">
    <property type="entry name" value="PROTEIN PHOSPHATASE 2C"/>
    <property type="match status" value="1"/>
</dbReference>
<evidence type="ECO:0000259" key="1">
    <source>
        <dbReference type="PROSITE" id="PS51746"/>
    </source>
</evidence>
<dbReference type="SMART" id="SM00331">
    <property type="entry name" value="PP2C_SIG"/>
    <property type="match status" value="1"/>
</dbReference>
<sequence>MRLEIASHTDTGLVREHNEDCIDSNADLGIVILADGMGGYQAGEVASALAVKTIMQEMINEISQLSPEQQQTITNNGQHRISALLEKAILKANQLIFHSAEEQQEYRGMGTTVVAAVFQPTFISIAHVGDSRLYRLRGSEFTQLTTDHSVLQELIDCGFYTREQARYSPNKNLVTRALGVGDTVAVDVTEHLIQSHDIYLLCSDGLNDMLDDEVMQKILMRDISLEQKSIALVERANKLGGEDNISVILAQPTLNMDMMQPMPKTWINRLSAWWREG</sequence>
<gene>
    <name evidence="2" type="ORF">BegalDRAFT_2234</name>
</gene>
<evidence type="ECO:0000313" key="2">
    <source>
        <dbReference type="EMBL" id="EIJ43090.1"/>
    </source>
</evidence>
<reference evidence="2 3" key="1">
    <citation type="submission" date="2011-11" db="EMBL/GenBank/DDBJ databases">
        <title>Improved High-Quality Draft sequence of Beggiatoa alba B18lD.</title>
        <authorList>
            <consortium name="US DOE Joint Genome Institute"/>
            <person name="Lucas S."/>
            <person name="Han J."/>
            <person name="Lapidus A."/>
            <person name="Cheng J.-F."/>
            <person name="Goodwin L."/>
            <person name="Pitluck S."/>
            <person name="Peters L."/>
            <person name="Mikhailova N."/>
            <person name="Held B."/>
            <person name="Detter J.C."/>
            <person name="Han C."/>
            <person name="Tapia R."/>
            <person name="Land M."/>
            <person name="Hauser L."/>
            <person name="Kyrpides N."/>
            <person name="Ivanova N."/>
            <person name="Pagani I."/>
            <person name="Samuel K."/>
            <person name="Teske A."/>
            <person name="Mueller J."/>
            <person name="Woyke T."/>
        </authorList>
    </citation>
    <scope>NUCLEOTIDE SEQUENCE [LARGE SCALE GENOMIC DNA]</scope>
    <source>
        <strain evidence="2 3">B18LD</strain>
    </source>
</reference>
<dbReference type="AlphaFoldDB" id="I3CHJ7"/>
<dbReference type="Gene3D" id="3.60.40.10">
    <property type="entry name" value="PPM-type phosphatase domain"/>
    <property type="match status" value="1"/>
</dbReference>
<organism evidence="2 3">
    <name type="scientific">Beggiatoa alba B18LD</name>
    <dbReference type="NCBI Taxonomy" id="395493"/>
    <lineage>
        <taxon>Bacteria</taxon>
        <taxon>Pseudomonadati</taxon>
        <taxon>Pseudomonadota</taxon>
        <taxon>Gammaproteobacteria</taxon>
        <taxon>Thiotrichales</taxon>
        <taxon>Thiotrichaceae</taxon>
        <taxon>Beggiatoa</taxon>
    </lineage>
</organism>
<name>I3CHJ7_9GAMM</name>
<dbReference type="SUPFAM" id="SSF81606">
    <property type="entry name" value="PP2C-like"/>
    <property type="match status" value="1"/>
</dbReference>
<dbReference type="PANTHER" id="PTHR13832:SF827">
    <property type="entry name" value="PROTEIN PHOSPHATASE 1L"/>
    <property type="match status" value="1"/>
</dbReference>
<protein>
    <submittedName>
        <fullName evidence="2">Serine/threonine protein phosphatase</fullName>
    </submittedName>
</protein>
<proteinExistence type="predicted"/>
<dbReference type="InterPro" id="IPR001932">
    <property type="entry name" value="PPM-type_phosphatase-like_dom"/>
</dbReference>
<dbReference type="SMART" id="SM00332">
    <property type="entry name" value="PP2Cc"/>
    <property type="match status" value="1"/>
</dbReference>
<keyword evidence="3" id="KW-1185">Reference proteome</keyword>
<dbReference type="RefSeq" id="WP_002689995.1">
    <property type="nucleotide sequence ID" value="NZ_JH600070.1"/>
</dbReference>
<dbReference type="CDD" id="cd00143">
    <property type="entry name" value="PP2Cc"/>
    <property type="match status" value="1"/>
</dbReference>
<dbReference type="eggNOG" id="COG0631">
    <property type="taxonomic scope" value="Bacteria"/>
</dbReference>
<dbReference type="NCBIfam" id="NF033484">
    <property type="entry name" value="Stp1_PP2C_phos"/>
    <property type="match status" value="1"/>
</dbReference>
<dbReference type="Proteomes" id="UP000005744">
    <property type="component" value="Unassembled WGS sequence"/>
</dbReference>
<dbReference type="HOGENOM" id="CLU_034545_4_1_6"/>
<dbReference type="EMBL" id="JH600070">
    <property type="protein sequence ID" value="EIJ43090.1"/>
    <property type="molecule type" value="Genomic_DNA"/>
</dbReference>
<accession>I3CHJ7</accession>